<dbReference type="GO" id="GO:0008757">
    <property type="term" value="F:S-adenosylmethionine-dependent methyltransferase activity"/>
    <property type="evidence" value="ECO:0007669"/>
    <property type="project" value="InterPro"/>
</dbReference>
<dbReference type="GO" id="GO:0010340">
    <property type="term" value="F:carboxyl-O-methyltransferase activity"/>
    <property type="evidence" value="ECO:0007669"/>
    <property type="project" value="UniProtKB-UniRule"/>
</dbReference>
<keyword evidence="11" id="KW-1185">Reference proteome</keyword>
<evidence type="ECO:0000256" key="4">
    <source>
        <dbReference type="ARBA" id="ARBA00022603"/>
    </source>
</evidence>
<dbReference type="UniPathway" id="UPA00078"/>
<dbReference type="SUPFAM" id="SSF53335">
    <property type="entry name" value="S-adenosyl-L-methionine-dependent methyltransferases"/>
    <property type="match status" value="1"/>
</dbReference>
<comment type="function">
    <text evidence="8">Converts the free carboxyl group of a malonyl-thioester to its methyl ester by transfer of a methyl group from S-adenosyl-L-methionine (SAM). It allows to synthesize pimeloyl-ACP via the fatty acid synthetic pathway.</text>
</comment>
<evidence type="ECO:0000313" key="10">
    <source>
        <dbReference type="EMBL" id="TXK62228.1"/>
    </source>
</evidence>
<comment type="similarity">
    <text evidence="8">Belongs to the methyltransferase superfamily.</text>
</comment>
<comment type="pathway">
    <text evidence="2 8">Cofactor biosynthesis; biotin biosynthesis.</text>
</comment>
<dbReference type="Proteomes" id="UP000321248">
    <property type="component" value="Unassembled WGS sequence"/>
</dbReference>
<evidence type="ECO:0000256" key="6">
    <source>
        <dbReference type="ARBA" id="ARBA00022691"/>
    </source>
</evidence>
<dbReference type="InterPro" id="IPR050602">
    <property type="entry name" value="Malonyl-ACP_OMT"/>
</dbReference>
<comment type="catalytic activity">
    <reaction evidence="1 8">
        <text>malonyl-[ACP] + S-adenosyl-L-methionine = malonyl-[ACP] methyl ester + S-adenosyl-L-homocysteine</text>
        <dbReference type="Rhea" id="RHEA:17105"/>
        <dbReference type="Rhea" id="RHEA-COMP:9623"/>
        <dbReference type="Rhea" id="RHEA-COMP:9954"/>
        <dbReference type="ChEBI" id="CHEBI:57856"/>
        <dbReference type="ChEBI" id="CHEBI:59789"/>
        <dbReference type="ChEBI" id="CHEBI:78449"/>
        <dbReference type="ChEBI" id="CHEBI:78845"/>
        <dbReference type="EC" id="2.1.1.197"/>
    </reaction>
</comment>
<dbReference type="CDD" id="cd02440">
    <property type="entry name" value="AdoMet_MTases"/>
    <property type="match status" value="1"/>
</dbReference>
<dbReference type="Pfam" id="PF08241">
    <property type="entry name" value="Methyltransf_11"/>
    <property type="match status" value="1"/>
</dbReference>
<keyword evidence="4 8" id="KW-0489">Methyltransferase</keyword>
<organism evidence="10 11">
    <name type="scientific">Alkalisalibacterium limincola</name>
    <dbReference type="NCBI Taxonomy" id="2699169"/>
    <lineage>
        <taxon>Bacteria</taxon>
        <taxon>Pseudomonadati</taxon>
        <taxon>Pseudomonadota</taxon>
        <taxon>Gammaproteobacteria</taxon>
        <taxon>Lysobacterales</taxon>
        <taxon>Lysobacteraceae</taxon>
        <taxon>Alkalisalibacterium</taxon>
    </lineage>
</organism>
<protein>
    <recommendedName>
        <fullName evidence="3 8">Malonyl-[acyl-carrier protein] O-methyltransferase</fullName>
        <shortName evidence="8">Malonyl-ACP O-methyltransferase</shortName>
        <ecNumber evidence="3 8">2.1.1.197</ecNumber>
    </recommendedName>
    <alternativeName>
        <fullName evidence="8">Biotin synthesis protein BioC</fullName>
    </alternativeName>
</protein>
<gene>
    <name evidence="8 10" type="primary">bioC</name>
    <name evidence="10" type="ORF">FU658_08220</name>
</gene>
<dbReference type="NCBIfam" id="TIGR02072">
    <property type="entry name" value="BioC"/>
    <property type="match status" value="1"/>
</dbReference>
<dbReference type="Gene3D" id="3.40.50.150">
    <property type="entry name" value="Vaccinia Virus protein VP39"/>
    <property type="match status" value="1"/>
</dbReference>
<proteinExistence type="inferred from homology"/>
<evidence type="ECO:0000256" key="8">
    <source>
        <dbReference type="HAMAP-Rule" id="MF_00835"/>
    </source>
</evidence>
<feature type="domain" description="Methyltransferase type 11" evidence="9">
    <location>
        <begin position="51"/>
        <end position="147"/>
    </location>
</feature>
<keyword evidence="5 8" id="KW-0808">Transferase</keyword>
<dbReference type="HAMAP" id="MF_00835">
    <property type="entry name" value="BioC"/>
    <property type="match status" value="1"/>
</dbReference>
<dbReference type="OrthoDB" id="9760689at2"/>
<dbReference type="InterPro" id="IPR029063">
    <property type="entry name" value="SAM-dependent_MTases_sf"/>
</dbReference>
<dbReference type="GO" id="GO:0102130">
    <property type="term" value="F:malonyl-CoA methyltransferase activity"/>
    <property type="evidence" value="ECO:0007669"/>
    <property type="project" value="UniProtKB-EC"/>
</dbReference>
<dbReference type="PANTHER" id="PTHR13090:SF1">
    <property type="entry name" value="ARGININE-HYDROXYLASE NDUFAF5, MITOCHONDRIAL"/>
    <property type="match status" value="1"/>
</dbReference>
<dbReference type="GO" id="GO:0032259">
    <property type="term" value="P:methylation"/>
    <property type="evidence" value="ECO:0007669"/>
    <property type="project" value="UniProtKB-KW"/>
</dbReference>
<dbReference type="InterPro" id="IPR011814">
    <property type="entry name" value="BioC"/>
</dbReference>
<comment type="caution">
    <text evidence="10">The sequence shown here is derived from an EMBL/GenBank/DDBJ whole genome shotgun (WGS) entry which is preliminary data.</text>
</comment>
<sequence>MSPTYDPRHLRHAFGRAATSYEAAAVLQREVESRLLEQLDYLDDRVPGVVLDVGSGPGGASAAMRKRWPRSRVVALDMALPMLRQAGRKSGWWRPFSRVCADAARLPFADGSVEVIFSNLCLQWSQDLPATLTEFRRVLRPEGLLLFSTFGPGTLAELREAFAAADEVPHVSAFAPIQAVGDALVQAGFRDPVVDTDSFTLTYPDLMTLMRELRAIGATNALDSRRRSLTGKRRIGDAEAAYEAHRRDGVLPSTWDVIYAQAWGPKPGAPRREAGFDVASMPVAGIPIRRKPR</sequence>
<dbReference type="RefSeq" id="WP_147891647.1">
    <property type="nucleotide sequence ID" value="NZ_VRTS01000005.1"/>
</dbReference>
<evidence type="ECO:0000313" key="11">
    <source>
        <dbReference type="Proteomes" id="UP000321248"/>
    </source>
</evidence>
<reference evidence="10 11" key="1">
    <citation type="submission" date="2019-08" db="EMBL/GenBank/DDBJ databases">
        <authorList>
            <person name="Karlyshev A.V."/>
        </authorList>
    </citation>
    <scope>NUCLEOTIDE SEQUENCE [LARGE SCALE GENOMIC DNA]</scope>
    <source>
        <strain evidence="10 11">Alg18-2.2</strain>
    </source>
</reference>
<evidence type="ECO:0000256" key="7">
    <source>
        <dbReference type="ARBA" id="ARBA00022756"/>
    </source>
</evidence>
<evidence type="ECO:0000256" key="1">
    <source>
        <dbReference type="ARBA" id="ARBA00000852"/>
    </source>
</evidence>
<name>A0A5C8KNN1_9GAMM</name>
<dbReference type="GO" id="GO:0009102">
    <property type="term" value="P:biotin biosynthetic process"/>
    <property type="evidence" value="ECO:0007669"/>
    <property type="project" value="UniProtKB-UniRule"/>
</dbReference>
<dbReference type="AlphaFoldDB" id="A0A5C8KNN1"/>
<evidence type="ECO:0000256" key="2">
    <source>
        <dbReference type="ARBA" id="ARBA00004746"/>
    </source>
</evidence>
<dbReference type="EMBL" id="VRTS01000005">
    <property type="protein sequence ID" value="TXK62228.1"/>
    <property type="molecule type" value="Genomic_DNA"/>
</dbReference>
<dbReference type="EC" id="2.1.1.197" evidence="3 8"/>
<keyword evidence="7 8" id="KW-0093">Biotin biosynthesis</keyword>
<accession>A0A5C8KNN1</accession>
<dbReference type="PANTHER" id="PTHR13090">
    <property type="entry name" value="ARGININE-HYDROXYLASE NDUFAF5, MITOCHONDRIAL"/>
    <property type="match status" value="1"/>
</dbReference>
<evidence type="ECO:0000256" key="5">
    <source>
        <dbReference type="ARBA" id="ARBA00022679"/>
    </source>
</evidence>
<keyword evidence="6 8" id="KW-0949">S-adenosyl-L-methionine</keyword>
<dbReference type="InterPro" id="IPR013216">
    <property type="entry name" value="Methyltransf_11"/>
</dbReference>
<evidence type="ECO:0000259" key="9">
    <source>
        <dbReference type="Pfam" id="PF08241"/>
    </source>
</evidence>
<evidence type="ECO:0000256" key="3">
    <source>
        <dbReference type="ARBA" id="ARBA00012327"/>
    </source>
</evidence>